<dbReference type="PROSITE" id="PS50994">
    <property type="entry name" value="INTEGRASE"/>
    <property type="match status" value="1"/>
</dbReference>
<evidence type="ECO:0000313" key="2">
    <source>
        <dbReference type="EMBL" id="GAA2031773.1"/>
    </source>
</evidence>
<dbReference type="Gene3D" id="3.30.420.10">
    <property type="entry name" value="Ribonuclease H-like superfamily/Ribonuclease H"/>
    <property type="match status" value="1"/>
</dbReference>
<dbReference type="PANTHER" id="PTHR35004:SF7">
    <property type="entry name" value="INTEGRASE PROTEIN"/>
    <property type="match status" value="1"/>
</dbReference>
<organism evidence="2 3">
    <name type="scientific">Agromyces tropicus</name>
    <dbReference type="NCBI Taxonomy" id="555371"/>
    <lineage>
        <taxon>Bacteria</taxon>
        <taxon>Bacillati</taxon>
        <taxon>Actinomycetota</taxon>
        <taxon>Actinomycetes</taxon>
        <taxon>Micrococcales</taxon>
        <taxon>Microbacteriaceae</taxon>
        <taxon>Agromyces</taxon>
    </lineage>
</organism>
<dbReference type="InterPro" id="IPR036397">
    <property type="entry name" value="RNaseH_sf"/>
</dbReference>
<keyword evidence="3" id="KW-1185">Reference proteome</keyword>
<dbReference type="Pfam" id="PF13565">
    <property type="entry name" value="HTH_32"/>
    <property type="match status" value="1"/>
</dbReference>
<protein>
    <submittedName>
        <fullName evidence="2">IS481 family transposase</fullName>
    </submittedName>
</protein>
<gene>
    <name evidence="2" type="ORF">GCM10009819_14630</name>
</gene>
<sequence length="387" mass="43405">MSKPEVLIKAVTVQGLSYGEVARRYGVSKTLVHRLHHRWLEEGDAAFQRRSSRPHSSPTRTSAAIQERVLALRDQLTADGLDAGCDTIHTHLAGEGHTIGKATVWRILKRADRITPQPQKRPRSSYLRFAADRPNQMWQSDFTHWTLTTGVGVEIIGWLDDHSRYLLHLTAHRRVSGRTVTDTFTAAADEHGYPASTLTDNGMVYTTRYAGTATGTGNPNAFETLLALYGIAQKNGLPYKPTTQGKIERLWQTLKKHLHAHPAATVEELQAVLDGFRDYYNTRRPHRAISRRTPAFAYELIPKAFPTAPDDPNLWRVRYDRVDPGGKVSLRYANRMLHLGVGRPHAGTDIIVLIHNTEATVIDPDGTVLSEHRIDPERTYQPATKNG</sequence>
<dbReference type="InterPro" id="IPR012337">
    <property type="entry name" value="RNaseH-like_sf"/>
</dbReference>
<evidence type="ECO:0000313" key="3">
    <source>
        <dbReference type="Proteomes" id="UP001501196"/>
    </source>
</evidence>
<feature type="domain" description="Integrase catalytic" evidence="1">
    <location>
        <begin position="130"/>
        <end position="302"/>
    </location>
</feature>
<dbReference type="SUPFAM" id="SSF53098">
    <property type="entry name" value="Ribonuclease H-like"/>
    <property type="match status" value="1"/>
</dbReference>
<dbReference type="RefSeq" id="WP_344371072.1">
    <property type="nucleotide sequence ID" value="NZ_BAAAPW010000002.1"/>
</dbReference>
<dbReference type="Proteomes" id="UP001501196">
    <property type="component" value="Unassembled WGS sequence"/>
</dbReference>
<comment type="caution">
    <text evidence="2">The sequence shown here is derived from an EMBL/GenBank/DDBJ whole genome shotgun (WGS) entry which is preliminary data.</text>
</comment>
<accession>A0ABN2U9R3</accession>
<dbReference type="EMBL" id="BAAAPW010000002">
    <property type="protein sequence ID" value="GAA2031773.1"/>
    <property type="molecule type" value="Genomic_DNA"/>
</dbReference>
<name>A0ABN2U9R3_9MICO</name>
<evidence type="ECO:0000259" key="1">
    <source>
        <dbReference type="PROSITE" id="PS50994"/>
    </source>
</evidence>
<reference evidence="2 3" key="1">
    <citation type="journal article" date="2019" name="Int. J. Syst. Evol. Microbiol.">
        <title>The Global Catalogue of Microorganisms (GCM) 10K type strain sequencing project: providing services to taxonomists for standard genome sequencing and annotation.</title>
        <authorList>
            <consortium name="The Broad Institute Genomics Platform"/>
            <consortium name="The Broad Institute Genome Sequencing Center for Infectious Disease"/>
            <person name="Wu L."/>
            <person name="Ma J."/>
        </authorList>
    </citation>
    <scope>NUCLEOTIDE SEQUENCE [LARGE SCALE GENOMIC DNA]</scope>
    <source>
        <strain evidence="2 3">JCM 15672</strain>
    </source>
</reference>
<dbReference type="Pfam" id="PF13683">
    <property type="entry name" value="rve_3"/>
    <property type="match status" value="1"/>
</dbReference>
<proteinExistence type="predicted"/>
<dbReference type="SUPFAM" id="SSF46689">
    <property type="entry name" value="Homeodomain-like"/>
    <property type="match status" value="1"/>
</dbReference>
<dbReference type="PANTHER" id="PTHR35004">
    <property type="entry name" value="TRANSPOSASE RV3428C-RELATED"/>
    <property type="match status" value="1"/>
</dbReference>
<dbReference type="InterPro" id="IPR001584">
    <property type="entry name" value="Integrase_cat-core"/>
</dbReference>
<dbReference type="InterPro" id="IPR009057">
    <property type="entry name" value="Homeodomain-like_sf"/>
</dbReference>